<evidence type="ECO:0000256" key="1">
    <source>
        <dbReference type="SAM" id="MobiDB-lite"/>
    </source>
</evidence>
<dbReference type="RefSeq" id="YP_010059068.1">
    <property type="nucleotide sequence ID" value="NC_054724.1"/>
</dbReference>
<feature type="compositionally biased region" description="Acidic residues" evidence="1">
    <location>
        <begin position="26"/>
        <end position="38"/>
    </location>
</feature>
<dbReference type="EMBL" id="MG962366">
    <property type="protein sequence ID" value="AVO24987.1"/>
    <property type="molecule type" value="Genomic_DNA"/>
</dbReference>
<feature type="region of interest" description="Disordered" evidence="1">
    <location>
        <begin position="1"/>
        <end position="49"/>
    </location>
</feature>
<dbReference type="GeneID" id="64766299"/>
<accession>A0A2P1JXC0</accession>
<reference evidence="3" key="1">
    <citation type="submission" date="2018-02" db="EMBL/GenBank/DDBJ databases">
        <authorList>
            <person name="Cohen D.B."/>
            <person name="Kent A.D."/>
        </authorList>
    </citation>
    <scope>NUCLEOTIDE SEQUENCE [LARGE SCALE GENOMIC DNA]</scope>
</reference>
<evidence type="ECO:0000313" key="3">
    <source>
        <dbReference type="Proteomes" id="UP000241290"/>
    </source>
</evidence>
<evidence type="ECO:0000313" key="2">
    <source>
        <dbReference type="EMBL" id="AVO24987.1"/>
    </source>
</evidence>
<dbReference type="Proteomes" id="UP000241290">
    <property type="component" value="Genome"/>
</dbReference>
<organism evidence="2 3">
    <name type="scientific">Rhodococcus phage Finch</name>
    <dbReference type="NCBI Taxonomy" id="2094144"/>
    <lineage>
        <taxon>Viruses</taxon>
        <taxon>Duplodnaviria</taxon>
        <taxon>Heunggongvirae</taxon>
        <taxon>Uroviricota</taxon>
        <taxon>Caudoviricetes</taxon>
        <taxon>Finchvirus</taxon>
        <taxon>Finchvirus finch</taxon>
    </lineage>
</organism>
<name>A0A2P1JXC0_9CAUD</name>
<sequence>MSNPAEQGPIDETLEGFAPPDFSGPEPEDVAPEPEPEEEPKTELTPEERDMFRTLMTIGRRQKTVQLFDFPVVIRSLTCDDHIRIGDAVKNHRDSQGFGRAYQVAYLAASIVSVEGVSWENTLTPLDSDAMFWHKYDKAKAFYPLVASKLYDEAVNLDVEFAELAEKLGKTVRLDDLSQFEVRLAYEQGLLNGKSLNWFQQWGLIYMMSYKRWDRSAILESFLKKFTFIMNPERFAVIYAPPLVEEEILAPDDIGVPWGDEDFDEVDRLVAEMDNKRSLSGSELGPEEGWI</sequence>
<feature type="compositionally biased region" description="Basic and acidic residues" evidence="1">
    <location>
        <begin position="39"/>
        <end position="49"/>
    </location>
</feature>
<dbReference type="KEGG" id="vg:64766299"/>
<protein>
    <submittedName>
        <fullName evidence="2">Tail assembly chaperone</fullName>
    </submittedName>
</protein>
<gene>
    <name evidence="2" type="primary">47</name>
    <name evidence="2" type="ORF">SEA_FINCH_47</name>
</gene>
<proteinExistence type="predicted"/>
<keyword evidence="3" id="KW-1185">Reference proteome</keyword>